<protein>
    <submittedName>
        <fullName evidence="3">QWRF motif-containing protein 3-like protein</fullName>
    </submittedName>
</protein>
<gene>
    <name evidence="3" type="ORF">Tco_1091370</name>
</gene>
<accession>A0ABQ5I6T2</accession>
<feature type="compositionally biased region" description="Low complexity" evidence="2">
    <location>
        <begin position="28"/>
        <end position="37"/>
    </location>
</feature>
<reference evidence="3" key="2">
    <citation type="submission" date="2022-01" db="EMBL/GenBank/DDBJ databases">
        <authorList>
            <person name="Yamashiro T."/>
            <person name="Shiraishi A."/>
            <person name="Satake H."/>
            <person name="Nakayama K."/>
        </authorList>
    </citation>
    <scope>NUCLEOTIDE SEQUENCE</scope>
</reference>
<dbReference type="EMBL" id="BQNB010020428">
    <property type="protein sequence ID" value="GJT95852.1"/>
    <property type="molecule type" value="Genomic_DNA"/>
</dbReference>
<keyword evidence="4" id="KW-1185">Reference proteome</keyword>
<dbReference type="PANTHER" id="PTHR31807:SF31">
    <property type="entry name" value="QWRF MOTIF PROTEIN (DUF566)-RELATED"/>
    <property type="match status" value="1"/>
</dbReference>
<dbReference type="Pfam" id="PF04484">
    <property type="entry name" value="QWRF"/>
    <property type="match status" value="1"/>
</dbReference>
<evidence type="ECO:0000313" key="4">
    <source>
        <dbReference type="Proteomes" id="UP001151760"/>
    </source>
</evidence>
<sequence length="489" mass="54965">MLSDQTRRHKSREVSSRYLSPPSPPPNLKTTSTTTTKPKQKHKHTGFIRGFWPSTKTHASKSHNENDPTSNTTTLADHLKRSEKTPFLNKKNSLKENNMNHTPLFGTGSMKRAGKMMFQGRTSVSSSTSSSSSTKSSDMFESNQVILPGRLSVDENALRRKSSYYKMRSDSFSDSLDSSDLGSPITASYMAPTLSSSKFMNSSFSMHNKSGIKRGQSLSPRLEWESSPSRMGLGSPSFSSLKPPMGSVTRGEKNLVRMGLNLVKGKKGGSKLNSNSVMDSSMNMENVYQLRLLWNSWMQWRYANARAQVAQKNIGDQCEHNLLYASESISKLRQSVLQKRLQLQKEKLEMKLNLILHSQMKMLEAWGDIERRHIVDVSALKDYLHAVVCMIPLIEGAKVDVESATIAFQQTSHLVATIKSMVSTFSPMAHDTLSELAAVTTQEKLLLEECFEHLRLISILEIQESNLRCSIMAMDSLNEQQHQTHQIYM</sequence>
<proteinExistence type="inferred from homology"/>
<dbReference type="PANTHER" id="PTHR31807">
    <property type="entry name" value="AUGMIN FAMILY MEMBER"/>
    <property type="match status" value="1"/>
</dbReference>
<comment type="similarity">
    <text evidence="1">Belongs to the QWRF family.</text>
</comment>
<organism evidence="3 4">
    <name type="scientific">Tanacetum coccineum</name>
    <dbReference type="NCBI Taxonomy" id="301880"/>
    <lineage>
        <taxon>Eukaryota</taxon>
        <taxon>Viridiplantae</taxon>
        <taxon>Streptophyta</taxon>
        <taxon>Embryophyta</taxon>
        <taxon>Tracheophyta</taxon>
        <taxon>Spermatophyta</taxon>
        <taxon>Magnoliopsida</taxon>
        <taxon>eudicotyledons</taxon>
        <taxon>Gunneridae</taxon>
        <taxon>Pentapetalae</taxon>
        <taxon>asterids</taxon>
        <taxon>campanulids</taxon>
        <taxon>Asterales</taxon>
        <taxon>Asteraceae</taxon>
        <taxon>Asteroideae</taxon>
        <taxon>Anthemideae</taxon>
        <taxon>Anthemidinae</taxon>
        <taxon>Tanacetum</taxon>
    </lineage>
</organism>
<feature type="region of interest" description="Disordered" evidence="2">
    <location>
        <begin position="1"/>
        <end position="106"/>
    </location>
</feature>
<comment type="caution">
    <text evidence="3">The sequence shown here is derived from an EMBL/GenBank/DDBJ whole genome shotgun (WGS) entry which is preliminary data.</text>
</comment>
<dbReference type="Proteomes" id="UP001151760">
    <property type="component" value="Unassembled WGS sequence"/>
</dbReference>
<evidence type="ECO:0000256" key="2">
    <source>
        <dbReference type="SAM" id="MobiDB-lite"/>
    </source>
</evidence>
<feature type="region of interest" description="Disordered" evidence="2">
    <location>
        <begin position="210"/>
        <end position="247"/>
    </location>
</feature>
<dbReference type="InterPro" id="IPR007573">
    <property type="entry name" value="QWRF"/>
</dbReference>
<reference evidence="3" key="1">
    <citation type="journal article" date="2022" name="Int. J. Mol. Sci.">
        <title>Draft Genome of Tanacetum Coccineum: Genomic Comparison of Closely Related Tanacetum-Family Plants.</title>
        <authorList>
            <person name="Yamashiro T."/>
            <person name="Shiraishi A."/>
            <person name="Nakayama K."/>
            <person name="Satake H."/>
        </authorList>
    </citation>
    <scope>NUCLEOTIDE SEQUENCE</scope>
</reference>
<evidence type="ECO:0000313" key="3">
    <source>
        <dbReference type="EMBL" id="GJT95852.1"/>
    </source>
</evidence>
<feature type="compositionally biased region" description="Low complexity" evidence="2">
    <location>
        <begin position="122"/>
        <end position="137"/>
    </location>
</feature>
<evidence type="ECO:0000256" key="1">
    <source>
        <dbReference type="ARBA" id="ARBA00010016"/>
    </source>
</evidence>
<feature type="region of interest" description="Disordered" evidence="2">
    <location>
        <begin position="119"/>
        <end position="142"/>
    </location>
</feature>
<name>A0ABQ5I6T2_9ASTR</name>